<evidence type="ECO:0000256" key="1">
    <source>
        <dbReference type="ARBA" id="ARBA00004155"/>
    </source>
</evidence>
<name>A0A8C4WYK4_EPTBU</name>
<keyword evidence="5" id="KW-0458">Lysosome</keyword>
<keyword evidence="9" id="KW-1185">Reference proteome</keyword>
<organism evidence="8 9">
    <name type="scientific">Eptatretus burgeri</name>
    <name type="common">Inshore hagfish</name>
    <dbReference type="NCBI Taxonomy" id="7764"/>
    <lineage>
        <taxon>Eukaryota</taxon>
        <taxon>Metazoa</taxon>
        <taxon>Chordata</taxon>
        <taxon>Craniata</taxon>
        <taxon>Vertebrata</taxon>
        <taxon>Cyclostomata</taxon>
        <taxon>Myxini</taxon>
        <taxon>Myxiniformes</taxon>
        <taxon>Myxinidae</taxon>
        <taxon>Eptatretinae</taxon>
        <taxon>Eptatretus</taxon>
    </lineage>
</organism>
<feature type="transmembrane region" description="Helical" evidence="7">
    <location>
        <begin position="269"/>
        <end position="291"/>
    </location>
</feature>
<feature type="transmembrane region" description="Helical" evidence="7">
    <location>
        <begin position="58"/>
        <end position="78"/>
    </location>
</feature>
<evidence type="ECO:0000256" key="5">
    <source>
        <dbReference type="ARBA" id="ARBA00023228"/>
    </source>
</evidence>
<feature type="transmembrane region" description="Helical" evidence="7">
    <location>
        <begin position="206"/>
        <end position="227"/>
    </location>
</feature>
<dbReference type="OMA" id="DPQRYDS"/>
<dbReference type="GO" id="GO:1904263">
    <property type="term" value="P:positive regulation of TORC1 signaling"/>
    <property type="evidence" value="ECO:0007669"/>
    <property type="project" value="TreeGrafter"/>
</dbReference>
<dbReference type="PANTHER" id="PTHR15146">
    <property type="entry name" value="INTEGRAL MEMBRANE PROTEIN GPR137"/>
    <property type="match status" value="1"/>
</dbReference>
<accession>A0A8C4WYK4</accession>
<keyword evidence="4 7" id="KW-0472">Membrane</keyword>
<evidence type="ECO:0000256" key="7">
    <source>
        <dbReference type="SAM" id="Phobius"/>
    </source>
</evidence>
<dbReference type="GO" id="GO:0005765">
    <property type="term" value="C:lysosomal membrane"/>
    <property type="evidence" value="ECO:0007669"/>
    <property type="project" value="UniProtKB-SubCell"/>
</dbReference>
<feature type="transmembrane region" description="Helical" evidence="7">
    <location>
        <begin position="20"/>
        <end position="46"/>
    </location>
</feature>
<proteinExistence type="predicted"/>
<evidence type="ECO:0000313" key="8">
    <source>
        <dbReference type="Ensembl" id="ENSEBUP00000019758.1"/>
    </source>
</evidence>
<reference evidence="8" key="2">
    <citation type="submission" date="2025-09" db="UniProtKB">
        <authorList>
            <consortium name="Ensembl"/>
        </authorList>
    </citation>
    <scope>IDENTIFICATION</scope>
</reference>
<feature type="region of interest" description="Disordered" evidence="6">
    <location>
        <begin position="366"/>
        <end position="401"/>
    </location>
</feature>
<keyword evidence="3 7" id="KW-1133">Transmembrane helix</keyword>
<protein>
    <submittedName>
        <fullName evidence="8">G protein-coupled receptor 137Ba</fullName>
    </submittedName>
</protein>
<dbReference type="GeneTree" id="ENSGT00940000153986"/>
<evidence type="ECO:0000256" key="2">
    <source>
        <dbReference type="ARBA" id="ARBA00022692"/>
    </source>
</evidence>
<feature type="compositionally biased region" description="Polar residues" evidence="6">
    <location>
        <begin position="372"/>
        <end position="386"/>
    </location>
</feature>
<reference evidence="8" key="1">
    <citation type="submission" date="2025-08" db="UniProtKB">
        <authorList>
            <consortium name="Ensembl"/>
        </authorList>
    </citation>
    <scope>IDENTIFICATION</scope>
</reference>
<evidence type="ECO:0000256" key="3">
    <source>
        <dbReference type="ARBA" id="ARBA00022989"/>
    </source>
</evidence>
<evidence type="ECO:0000256" key="6">
    <source>
        <dbReference type="SAM" id="MobiDB-lite"/>
    </source>
</evidence>
<dbReference type="PANTHER" id="PTHR15146:SF3">
    <property type="entry name" value="THH1_TOM1_TOM3 DOMAIN-CONTAINING PROTEIN"/>
    <property type="match status" value="1"/>
</dbReference>
<comment type="subcellular location">
    <subcellularLocation>
        <location evidence="1">Lysosome membrane</location>
        <topology evidence="1">Multi-pass membrane protein</topology>
    </subcellularLocation>
</comment>
<feature type="transmembrane region" description="Helical" evidence="7">
    <location>
        <begin position="134"/>
        <end position="158"/>
    </location>
</feature>
<dbReference type="Ensembl" id="ENSEBUT00000020334.1">
    <property type="protein sequence ID" value="ENSEBUP00000019758.1"/>
    <property type="gene ID" value="ENSEBUG00000012279.1"/>
</dbReference>
<evidence type="ECO:0000313" key="9">
    <source>
        <dbReference type="Proteomes" id="UP000694388"/>
    </source>
</evidence>
<dbReference type="AlphaFoldDB" id="A0A8C4WYK4"/>
<feature type="transmembrane region" description="Helical" evidence="7">
    <location>
        <begin position="170"/>
        <end position="194"/>
    </location>
</feature>
<feature type="transmembrane region" description="Helical" evidence="7">
    <location>
        <begin position="90"/>
        <end position="114"/>
    </location>
</feature>
<dbReference type="InterPro" id="IPR029723">
    <property type="entry name" value="GPR137"/>
</dbReference>
<evidence type="ECO:0000256" key="4">
    <source>
        <dbReference type="ARBA" id="ARBA00023136"/>
    </source>
</evidence>
<sequence>MADPSLSPRPLRPSVKPSVEFAMTVVFTFLYSLLFLYVYGQLWLVLCYRYKRFGFQTVFLFLCLTWAALRATLFSFYFKNCELANTLEPFTYWFLYCLPVCLQFFTLCLLHLYFSQVVIRARARNLSEQDKYKLLLRGALFLASLIFLSVNLSCALLVQLTLPYTIQRKLVLLRVLINDLLFVACAMSLALSMYRMAKLPSASVYLYTRGTTVCQAVAVGTAITLLYTSRACYNLLVVFMTKKGPNAFNYGWYNVSDQADLQDLKDKGYLVFGIILIIWELLPTSLMVILFRVQRPDQSAIISGVIGTQGFASHVYFFDNPRRYDSDDDLSKTGSLHSERASLSSGAYSQAASYYGSLNHPSSYRTAGLPTPVQNSSSPAFSNPSIASRFPRDSPFLTPRS</sequence>
<dbReference type="Proteomes" id="UP000694388">
    <property type="component" value="Unplaced"/>
</dbReference>
<keyword evidence="2 7" id="KW-0812">Transmembrane</keyword>